<accession>A0AAN1SZK4</accession>
<proteinExistence type="predicted"/>
<evidence type="ECO:0008006" key="4">
    <source>
        <dbReference type="Google" id="ProtNLM"/>
    </source>
</evidence>
<keyword evidence="3" id="KW-1185">Reference proteome</keyword>
<dbReference type="Proteomes" id="UP001319121">
    <property type="component" value="Chromosome"/>
</dbReference>
<reference evidence="2 3" key="1">
    <citation type="submission" date="2019-03" db="EMBL/GenBank/DDBJ databases">
        <title>Complete genome sequence of Ferrigenium kumadai strain An22, a microaerophilic iron-oxidizing bacterium isolated from a paddy field soil.</title>
        <authorList>
            <person name="Watanabe T."/>
            <person name="Asakawa S."/>
        </authorList>
    </citation>
    <scope>NUCLEOTIDE SEQUENCE [LARGE SCALE GENOMIC DNA]</scope>
    <source>
        <strain evidence="2 3">An22</strain>
    </source>
</reference>
<sequence>MANLRLDYQHSRAFPWGGGILLTMSLSGLLMTAAFYRELHTKADDWEAKLEQGKPRQQDRGLVTRPAEDVVQEVKHANEVLHQLGLPWESLFRAVESSGSKDVVLLALEPDMEKRVMKISGEAKNIPAMLGYVTQLGEQDMFASVYLQSHQIQLQSQDKPVRFALLAVLKGQP</sequence>
<keyword evidence="1" id="KW-1133">Transmembrane helix</keyword>
<dbReference type="EMBL" id="AP019536">
    <property type="protein sequence ID" value="BBI99697.1"/>
    <property type="molecule type" value="Genomic_DNA"/>
</dbReference>
<organism evidence="2 3">
    <name type="scientific">Ferrigenium kumadai</name>
    <dbReference type="NCBI Taxonomy" id="1682490"/>
    <lineage>
        <taxon>Bacteria</taxon>
        <taxon>Pseudomonadati</taxon>
        <taxon>Pseudomonadota</taxon>
        <taxon>Betaproteobacteria</taxon>
        <taxon>Nitrosomonadales</taxon>
        <taxon>Gallionellaceae</taxon>
        <taxon>Ferrigenium</taxon>
    </lineage>
</organism>
<dbReference type="RefSeq" id="WP_212784933.1">
    <property type="nucleotide sequence ID" value="NZ_AP019536.1"/>
</dbReference>
<evidence type="ECO:0000313" key="2">
    <source>
        <dbReference type="EMBL" id="BBI99697.1"/>
    </source>
</evidence>
<evidence type="ECO:0000313" key="3">
    <source>
        <dbReference type="Proteomes" id="UP001319121"/>
    </source>
</evidence>
<evidence type="ECO:0000256" key="1">
    <source>
        <dbReference type="SAM" id="Phobius"/>
    </source>
</evidence>
<dbReference type="AlphaFoldDB" id="A0AAN1SZK4"/>
<keyword evidence="1" id="KW-0472">Membrane</keyword>
<dbReference type="KEGG" id="fku:FGKAn22_13900"/>
<name>A0AAN1SZK4_9PROT</name>
<protein>
    <recommendedName>
        <fullName evidence="4">Transmembrane protein</fullName>
    </recommendedName>
</protein>
<feature type="transmembrane region" description="Helical" evidence="1">
    <location>
        <begin position="13"/>
        <end position="36"/>
    </location>
</feature>
<keyword evidence="1" id="KW-0812">Transmembrane</keyword>
<gene>
    <name evidence="2" type="ORF">FGKAn22_13900</name>
</gene>